<dbReference type="Pfam" id="PF03564">
    <property type="entry name" value="DUF1759"/>
    <property type="match status" value="1"/>
</dbReference>
<dbReference type="GO" id="GO:0008270">
    <property type="term" value="F:zinc ion binding"/>
    <property type="evidence" value="ECO:0007669"/>
    <property type="project" value="InterPro"/>
</dbReference>
<evidence type="ECO:0000256" key="1">
    <source>
        <dbReference type="SAM" id="MobiDB-lite"/>
    </source>
</evidence>
<dbReference type="SMART" id="SM00343">
    <property type="entry name" value="ZnF_C2HC"/>
    <property type="match status" value="2"/>
</dbReference>
<dbReference type="WBParaSite" id="Hba_03173">
    <property type="protein sequence ID" value="Hba_03173"/>
    <property type="gene ID" value="Hba_03173"/>
</dbReference>
<dbReference type="InterPro" id="IPR005312">
    <property type="entry name" value="DUF1759"/>
</dbReference>
<dbReference type="InterPro" id="IPR001878">
    <property type="entry name" value="Znf_CCHC"/>
</dbReference>
<sequence length="240" mass="27686">MNNVGNQVRFPEIKFPIYHGDRNKFEEFWAVLYQMVHINIAFSPLEKLLYLINSLTDKAAEAIKGIAIVQGEYTRKFLWQDKNNRILKCTMRGENLTTSESRHNDIKRADIQHGWSCRFCLRQGHKDAECKTYSTPEERSNSVKNRRVCWKCFSLDHASKSCTKPNCPVCGSDHHRLLCLGKGQVAPNTSTMRESSSSPTLMGRKQQKRVSFDQSNNIVHEQPKHDHEPMHGHTKENNST</sequence>
<organism evidence="3 4">
    <name type="scientific">Heterorhabditis bacteriophora</name>
    <name type="common">Entomopathogenic nematode worm</name>
    <dbReference type="NCBI Taxonomy" id="37862"/>
    <lineage>
        <taxon>Eukaryota</taxon>
        <taxon>Metazoa</taxon>
        <taxon>Ecdysozoa</taxon>
        <taxon>Nematoda</taxon>
        <taxon>Chromadorea</taxon>
        <taxon>Rhabditida</taxon>
        <taxon>Rhabditina</taxon>
        <taxon>Rhabditomorpha</taxon>
        <taxon>Strongyloidea</taxon>
        <taxon>Heterorhabditidae</taxon>
        <taxon>Heterorhabditis</taxon>
    </lineage>
</organism>
<name>A0A1I7WE05_HETBA</name>
<reference evidence="4" key="1">
    <citation type="submission" date="2016-11" db="UniProtKB">
        <authorList>
            <consortium name="WormBaseParasite"/>
        </authorList>
    </citation>
    <scope>IDENTIFICATION</scope>
</reference>
<proteinExistence type="predicted"/>
<feature type="compositionally biased region" description="Polar residues" evidence="1">
    <location>
        <begin position="186"/>
        <end position="200"/>
    </location>
</feature>
<accession>A0A1I7WE05</accession>
<feature type="domain" description="CCHC-type" evidence="2">
    <location>
        <begin position="148"/>
        <end position="164"/>
    </location>
</feature>
<feature type="domain" description="CCHC-type" evidence="2">
    <location>
        <begin position="116"/>
        <end position="132"/>
    </location>
</feature>
<keyword evidence="3" id="KW-1185">Reference proteome</keyword>
<feature type="region of interest" description="Disordered" evidence="1">
    <location>
        <begin position="186"/>
        <end position="240"/>
    </location>
</feature>
<evidence type="ECO:0000313" key="3">
    <source>
        <dbReference type="Proteomes" id="UP000095283"/>
    </source>
</evidence>
<feature type="compositionally biased region" description="Basic and acidic residues" evidence="1">
    <location>
        <begin position="221"/>
        <end position="240"/>
    </location>
</feature>
<evidence type="ECO:0000313" key="4">
    <source>
        <dbReference type="WBParaSite" id="Hba_03173"/>
    </source>
</evidence>
<dbReference type="GO" id="GO:0003676">
    <property type="term" value="F:nucleic acid binding"/>
    <property type="evidence" value="ECO:0007669"/>
    <property type="project" value="InterPro"/>
</dbReference>
<evidence type="ECO:0000259" key="2">
    <source>
        <dbReference type="SMART" id="SM00343"/>
    </source>
</evidence>
<dbReference type="Proteomes" id="UP000095283">
    <property type="component" value="Unplaced"/>
</dbReference>
<protein>
    <submittedName>
        <fullName evidence="4">CCHC-type domain-containing protein</fullName>
    </submittedName>
</protein>
<dbReference type="AlphaFoldDB" id="A0A1I7WE05"/>